<keyword evidence="2 5" id="KW-0378">Hydrolase</keyword>
<name>A0A4R4X4S8_9ACTN</name>
<evidence type="ECO:0000256" key="1">
    <source>
        <dbReference type="ARBA" id="ARBA00010088"/>
    </source>
</evidence>
<dbReference type="AlphaFoldDB" id="A0A4R4X4S8"/>
<keyword evidence="3" id="KW-0732">Signal</keyword>
<proteinExistence type="inferred from homology"/>
<evidence type="ECO:0000313" key="5">
    <source>
        <dbReference type="EMBL" id="TDD25292.1"/>
    </source>
</evidence>
<dbReference type="RefSeq" id="WP_132504244.1">
    <property type="nucleotide sequence ID" value="NZ_SMKP01000006.1"/>
</dbReference>
<dbReference type="Gene3D" id="3.40.50.1820">
    <property type="entry name" value="alpha/beta hydrolase"/>
    <property type="match status" value="1"/>
</dbReference>
<keyword evidence="6" id="KW-1185">Reference proteome</keyword>
<reference evidence="5 6" key="1">
    <citation type="submission" date="2019-03" db="EMBL/GenBank/DDBJ databases">
        <title>Draft genome sequences of novel Actinobacteria.</title>
        <authorList>
            <person name="Sahin N."/>
            <person name="Ay H."/>
            <person name="Saygin H."/>
        </authorList>
    </citation>
    <scope>NUCLEOTIDE SEQUENCE [LARGE SCALE GENOMIC DNA]</scope>
    <source>
        <strain evidence="5 6">KC712</strain>
    </source>
</reference>
<evidence type="ECO:0000256" key="3">
    <source>
        <dbReference type="SAM" id="SignalP"/>
    </source>
</evidence>
<dbReference type="InterPro" id="IPR013595">
    <property type="entry name" value="Pept_S33_TAP-like_C"/>
</dbReference>
<feature type="chain" id="PRO_5039180191" evidence="3">
    <location>
        <begin position="24"/>
        <end position="478"/>
    </location>
</feature>
<evidence type="ECO:0000313" key="6">
    <source>
        <dbReference type="Proteomes" id="UP000294543"/>
    </source>
</evidence>
<sequence>MMTRSIALVAAACLMATGSTVPAAAMTAEKIAWKDCPGDAVQGTEIRCADLSVPVDWHRQKDDRTTVRLAKLPVQNPAQRVGSLLVDLGGDGSTAANLPGMKDYLAELTRWFDVIAFDARGRGGSKGVTCDTGPAYTALMFSGDKQTWDRFVRDNRKWETACRKAAGPLAGNLDSWQVAHDMEAIRHALGEGRLSYYGNSYGTVFGKAYAELFPTKVHRMYLDSVAEHTERSPMKALVATAELVGDKFERFGKWCESDAECALHPSNARDVWDQLTAQASRDPLPAPEAGQGKTVDPVQLRINAFLSVPKESRWPRFAQALAKARAGDASELYITPSDVPTGIRVDGLAWCADFPFTQDWKGMTAIERRLRAIAPRAGWLMAKMNHGRCVGLRHQGSFPPHAIAPKGLPPVLLVSGLRDATTPPAGGRLLADQLPGSTWVRADSDHAVYLSGNRCVRDIVHRYLRTGDRPAPGRVCPA</sequence>
<dbReference type="InterPro" id="IPR029058">
    <property type="entry name" value="AB_hydrolase_fold"/>
</dbReference>
<dbReference type="PANTHER" id="PTHR43248">
    <property type="entry name" value="2-SUCCINYL-6-HYDROXY-2,4-CYCLOHEXADIENE-1-CARBOXYLATE SYNTHASE"/>
    <property type="match status" value="1"/>
</dbReference>
<gene>
    <name evidence="5" type="ORF">E1294_03165</name>
</gene>
<comment type="similarity">
    <text evidence="1">Belongs to the peptidase S33 family.</text>
</comment>
<dbReference type="Pfam" id="PF08386">
    <property type="entry name" value="Abhydrolase_4"/>
    <property type="match status" value="1"/>
</dbReference>
<evidence type="ECO:0000256" key="2">
    <source>
        <dbReference type="ARBA" id="ARBA00022801"/>
    </source>
</evidence>
<protein>
    <submittedName>
        <fullName evidence="5">Alpha/beta hydrolase</fullName>
    </submittedName>
</protein>
<feature type="domain" description="Peptidase S33 tripeptidyl aminopeptidase-like C-terminal" evidence="4">
    <location>
        <begin position="383"/>
        <end position="476"/>
    </location>
</feature>
<dbReference type="PANTHER" id="PTHR43248:SF25">
    <property type="entry name" value="AB HYDROLASE-1 DOMAIN-CONTAINING PROTEIN-RELATED"/>
    <property type="match status" value="1"/>
</dbReference>
<organism evidence="5 6">
    <name type="scientific">Nonomuraea diastatica</name>
    <dbReference type="NCBI Taxonomy" id="1848329"/>
    <lineage>
        <taxon>Bacteria</taxon>
        <taxon>Bacillati</taxon>
        <taxon>Actinomycetota</taxon>
        <taxon>Actinomycetes</taxon>
        <taxon>Streptosporangiales</taxon>
        <taxon>Streptosporangiaceae</taxon>
        <taxon>Nonomuraea</taxon>
    </lineage>
</organism>
<dbReference type="GO" id="GO:0016787">
    <property type="term" value="F:hydrolase activity"/>
    <property type="evidence" value="ECO:0007669"/>
    <property type="project" value="UniProtKB-KW"/>
</dbReference>
<dbReference type="Proteomes" id="UP000294543">
    <property type="component" value="Unassembled WGS sequence"/>
</dbReference>
<accession>A0A4R4X4S8</accession>
<dbReference type="SUPFAM" id="SSF53474">
    <property type="entry name" value="alpha/beta-Hydrolases"/>
    <property type="match status" value="1"/>
</dbReference>
<dbReference type="EMBL" id="SMKP01000006">
    <property type="protein sequence ID" value="TDD25292.1"/>
    <property type="molecule type" value="Genomic_DNA"/>
</dbReference>
<feature type="signal peptide" evidence="3">
    <location>
        <begin position="1"/>
        <end position="23"/>
    </location>
</feature>
<dbReference type="InterPro" id="IPR051601">
    <property type="entry name" value="Serine_prot/Carboxylest_S33"/>
</dbReference>
<evidence type="ECO:0000259" key="4">
    <source>
        <dbReference type="Pfam" id="PF08386"/>
    </source>
</evidence>
<dbReference type="OrthoDB" id="3930934at2"/>
<comment type="caution">
    <text evidence="5">The sequence shown here is derived from an EMBL/GenBank/DDBJ whole genome shotgun (WGS) entry which is preliminary data.</text>
</comment>